<evidence type="ECO:0000256" key="1">
    <source>
        <dbReference type="SAM" id="Phobius"/>
    </source>
</evidence>
<keyword evidence="1" id="KW-0812">Transmembrane</keyword>
<dbReference type="Proteomes" id="UP000005019">
    <property type="component" value="Unassembled WGS sequence"/>
</dbReference>
<accession>F5RAI7</accession>
<feature type="domain" description="PilX/PilW C-terminal" evidence="2">
    <location>
        <begin position="96"/>
        <end position="179"/>
    </location>
</feature>
<evidence type="ECO:0000259" key="3">
    <source>
        <dbReference type="Pfam" id="PF14341"/>
    </source>
</evidence>
<dbReference type="STRING" id="1000565.METUNv1_01201"/>
<name>F5RAI7_METUF</name>
<protein>
    <submittedName>
        <fullName evidence="4">PilX protein</fullName>
    </submittedName>
</protein>
<sequence>MSRSNAFRQHGVTLVVALMLLIAVTLLGLASMRGTGMQERMSANLYDRAIAFQAAESALREAETLLASGTAGPFDGTVAGLFGKPDPAGSGFKNRWDNSATAWASASTWWTAADAGTRARAAGAPQYIIEDLGMWPSTPDCDTVTTIASDCLKPRYRITARSAQVAGRPVVLLQTTYRP</sequence>
<dbReference type="InterPro" id="IPR025205">
    <property type="entry name" value="PilX/PilW_C"/>
</dbReference>
<keyword evidence="1" id="KW-1133">Transmembrane helix</keyword>
<gene>
    <name evidence="4" type="ORF">METUNv1_01201</name>
</gene>
<dbReference type="eggNOG" id="COG4726">
    <property type="taxonomic scope" value="Bacteria"/>
</dbReference>
<dbReference type="InterPro" id="IPR025746">
    <property type="entry name" value="PilX_N_dom"/>
</dbReference>
<evidence type="ECO:0000259" key="2">
    <source>
        <dbReference type="Pfam" id="PF13681"/>
    </source>
</evidence>
<keyword evidence="1" id="KW-0472">Membrane</keyword>
<feature type="transmembrane region" description="Helical" evidence="1">
    <location>
        <begin position="12"/>
        <end position="32"/>
    </location>
</feature>
<proteinExistence type="predicted"/>
<dbReference type="OrthoDB" id="5405962at2"/>
<evidence type="ECO:0000313" key="4">
    <source>
        <dbReference type="EMBL" id="EGK72436.1"/>
    </source>
</evidence>
<dbReference type="Pfam" id="PF13681">
    <property type="entry name" value="PilX"/>
    <property type="match status" value="1"/>
</dbReference>
<evidence type="ECO:0000313" key="5">
    <source>
        <dbReference type="Proteomes" id="UP000005019"/>
    </source>
</evidence>
<comment type="caution">
    <text evidence="4">The sequence shown here is derived from an EMBL/GenBank/DDBJ whole genome shotgun (WGS) entry which is preliminary data.</text>
</comment>
<dbReference type="EMBL" id="AFHG01000036">
    <property type="protein sequence ID" value="EGK72436.1"/>
    <property type="molecule type" value="Genomic_DNA"/>
</dbReference>
<dbReference type="AlphaFoldDB" id="F5RAI7"/>
<feature type="domain" description="Type 4 fimbrial biogenesis protein PilX N-terminal" evidence="3">
    <location>
        <begin position="11"/>
        <end position="60"/>
    </location>
</feature>
<organism evidence="4 5">
    <name type="scientific">Methyloversatilis universalis (strain ATCC BAA-1314 / DSM 25237 / JCM 13912 / CCUG 52030 / FAM5)</name>
    <dbReference type="NCBI Taxonomy" id="1000565"/>
    <lineage>
        <taxon>Bacteria</taxon>
        <taxon>Pseudomonadati</taxon>
        <taxon>Pseudomonadota</taxon>
        <taxon>Betaproteobacteria</taxon>
        <taxon>Nitrosomonadales</taxon>
        <taxon>Sterolibacteriaceae</taxon>
        <taxon>Methyloversatilis</taxon>
    </lineage>
</organism>
<dbReference type="Pfam" id="PF14341">
    <property type="entry name" value="PilX_N"/>
    <property type="match status" value="1"/>
</dbReference>
<dbReference type="RefSeq" id="WP_008059780.1">
    <property type="nucleotide sequence ID" value="NZ_AFHG01000036.1"/>
</dbReference>
<reference evidence="4 5" key="1">
    <citation type="journal article" date="2011" name="J. Bacteriol.">
        <title>Genome sequence of Methyloversatilis universalis FAM5T, a methylotrophic representative of the order Rhodocyclales.</title>
        <authorList>
            <person name="Kittichotirat W."/>
            <person name="Good N.M."/>
            <person name="Hall R."/>
            <person name="Bringel F."/>
            <person name="Lajus A."/>
            <person name="Medigue C."/>
            <person name="Smalley N.E."/>
            <person name="Beck D."/>
            <person name="Bumgarner R."/>
            <person name="Vuilleumier S."/>
            <person name="Kalyuzhnaya M.G."/>
        </authorList>
    </citation>
    <scope>NUCLEOTIDE SEQUENCE [LARGE SCALE GENOMIC DNA]</scope>
    <source>
        <strain evidence="5">ATCC BAA-1314 / JCM 13912 / FAM5</strain>
    </source>
</reference>
<keyword evidence="5" id="KW-1185">Reference proteome</keyword>